<organism evidence="3 4">
    <name type="scientific">Streptococcus oralis subsp. oralis</name>
    <dbReference type="NCBI Taxonomy" id="1891914"/>
    <lineage>
        <taxon>Bacteria</taxon>
        <taxon>Bacillati</taxon>
        <taxon>Bacillota</taxon>
        <taxon>Bacilli</taxon>
        <taxon>Lactobacillales</taxon>
        <taxon>Streptococcaceae</taxon>
        <taxon>Streptococcus</taxon>
    </lineage>
</organism>
<name>A0A1X1HVV0_STROR</name>
<reference evidence="3 4" key="1">
    <citation type="journal article" date="2016" name="Eur. J. Clin. Microbiol. Infect. Dis.">
        <title>Whole genome sequencing as a tool for phylogenetic analysis of clinical strains of Mitis group streptococci.</title>
        <authorList>
            <person name="Rasmussen L.H."/>
            <person name="Dargis R."/>
            <person name="Hojholt K."/>
            <person name="Christensen J.J."/>
            <person name="Skovgaard O."/>
            <person name="Justesen U.S."/>
            <person name="Rosenvinge F.S."/>
            <person name="Moser C."/>
            <person name="Lukjancenko O."/>
            <person name="Rasmussen S."/>
            <person name="Nielsen X.C."/>
        </authorList>
    </citation>
    <scope>NUCLEOTIDE SEQUENCE [LARGE SCALE GENOMIC DNA]</scope>
    <source>
        <strain evidence="3 4">OD_311844-09</strain>
    </source>
</reference>
<dbReference type="InterPro" id="IPR032009">
    <property type="entry name" value="SCAB_CC"/>
</dbReference>
<dbReference type="Gene3D" id="1.10.287.1060">
    <property type="entry name" value="ESAT-6-like"/>
    <property type="match status" value="1"/>
</dbReference>
<evidence type="ECO:0000259" key="2">
    <source>
        <dbReference type="Pfam" id="PF16712"/>
    </source>
</evidence>
<evidence type="ECO:0000313" key="3">
    <source>
        <dbReference type="EMBL" id="ORO65030.1"/>
    </source>
</evidence>
<feature type="coiled-coil region" evidence="1">
    <location>
        <begin position="48"/>
        <end position="96"/>
    </location>
</feature>
<dbReference type="Pfam" id="PF16712">
    <property type="entry name" value="SCAB_CC"/>
    <property type="match status" value="1"/>
</dbReference>
<proteinExistence type="predicted"/>
<gene>
    <name evidence="3" type="ORF">B7714_09190</name>
</gene>
<dbReference type="RefSeq" id="WP_084860312.1">
    <property type="nucleotide sequence ID" value="NZ_NCUR01000010.1"/>
</dbReference>
<dbReference type="Proteomes" id="UP000193982">
    <property type="component" value="Unassembled WGS sequence"/>
</dbReference>
<dbReference type="EMBL" id="NCUR01000010">
    <property type="protein sequence ID" value="ORO65030.1"/>
    <property type="molecule type" value="Genomic_DNA"/>
</dbReference>
<evidence type="ECO:0000256" key="1">
    <source>
        <dbReference type="SAM" id="Coils"/>
    </source>
</evidence>
<dbReference type="AlphaFoldDB" id="A0A1X1HVV0"/>
<evidence type="ECO:0000313" key="4">
    <source>
        <dbReference type="Proteomes" id="UP000193982"/>
    </source>
</evidence>
<keyword evidence="1" id="KW-0175">Coiled coil</keyword>
<sequence length="103" mass="11362">MAEIKYIADQHKQFQDELQKIGDGFDNLITELGNVKTSVSSNLKGEAATALETAIDDLTAKLTKAKTNWHTTNENAKKVEEIIKKADEDAKKIVDEQKGGGSW</sequence>
<feature type="domain" description="Stomatal closure-related actin-binding protein coiled-coil" evidence="2">
    <location>
        <begin position="27"/>
        <end position="98"/>
    </location>
</feature>
<accession>A0A1X1HVV0</accession>
<protein>
    <submittedName>
        <fullName evidence="3">Peptidase</fullName>
    </submittedName>
</protein>
<comment type="caution">
    <text evidence="3">The sequence shown here is derived from an EMBL/GenBank/DDBJ whole genome shotgun (WGS) entry which is preliminary data.</text>
</comment>